<reference evidence="2 3" key="1">
    <citation type="submission" date="2023-04" db="EMBL/GenBank/DDBJ databases">
        <title>A long-awaited taxogenomic arrangement of the family Halomonadaceae.</title>
        <authorList>
            <person name="De La Haba R."/>
            <person name="Chuvochina M."/>
            <person name="Wittouck S."/>
            <person name="Arahal D.R."/>
            <person name="Sanchez-Porro C."/>
            <person name="Hugenholtz P."/>
            <person name="Ventosa A."/>
        </authorList>
    </citation>
    <scope>NUCLEOTIDE SEQUENCE [LARGE SCALE GENOMIC DNA]</scope>
    <source>
        <strain evidence="2 3">DSM 23530</strain>
    </source>
</reference>
<name>A0ABU1G3G0_9GAMM</name>
<keyword evidence="1" id="KW-0812">Transmembrane</keyword>
<organism evidence="2 3">
    <name type="scientific">Halomonas koreensis</name>
    <dbReference type="NCBI Taxonomy" id="245385"/>
    <lineage>
        <taxon>Bacteria</taxon>
        <taxon>Pseudomonadati</taxon>
        <taxon>Pseudomonadota</taxon>
        <taxon>Gammaproteobacteria</taxon>
        <taxon>Oceanospirillales</taxon>
        <taxon>Halomonadaceae</taxon>
        <taxon>Halomonas</taxon>
    </lineage>
</organism>
<keyword evidence="3" id="KW-1185">Reference proteome</keyword>
<proteinExistence type="predicted"/>
<evidence type="ECO:0000256" key="1">
    <source>
        <dbReference type="SAM" id="Phobius"/>
    </source>
</evidence>
<accession>A0ABU1G3G0</accession>
<keyword evidence="1" id="KW-1133">Transmembrane helix</keyword>
<gene>
    <name evidence="2" type="ORF">QC818_11790</name>
</gene>
<sequence>MRDLYQRLRITPEAEAAEIAAAIERCQHTALKADAATVLQAEWRRAEYDALHDTLSDIGRLRARLGLTHAPYWRAGPADDFSLPPGPPGSRFEEWMQRLNRAARAHNRWRRLRLGWWLATLWLATLAGGVALGHFVLP</sequence>
<dbReference type="EMBL" id="JARWAK010000009">
    <property type="protein sequence ID" value="MDR5867472.1"/>
    <property type="molecule type" value="Genomic_DNA"/>
</dbReference>
<evidence type="ECO:0000313" key="2">
    <source>
        <dbReference type="EMBL" id="MDR5867472.1"/>
    </source>
</evidence>
<keyword evidence="1" id="KW-0472">Membrane</keyword>
<protein>
    <submittedName>
        <fullName evidence="2">Uncharacterized protein</fullName>
    </submittedName>
</protein>
<dbReference type="Proteomes" id="UP001264519">
    <property type="component" value="Unassembled WGS sequence"/>
</dbReference>
<feature type="transmembrane region" description="Helical" evidence="1">
    <location>
        <begin position="114"/>
        <end position="137"/>
    </location>
</feature>
<evidence type="ECO:0000313" key="3">
    <source>
        <dbReference type="Proteomes" id="UP001264519"/>
    </source>
</evidence>
<comment type="caution">
    <text evidence="2">The sequence shown here is derived from an EMBL/GenBank/DDBJ whole genome shotgun (WGS) entry which is preliminary data.</text>
</comment>
<dbReference type="RefSeq" id="WP_309653063.1">
    <property type="nucleotide sequence ID" value="NZ_JARWAK010000009.1"/>
</dbReference>